<keyword evidence="2" id="KW-1185">Reference proteome</keyword>
<dbReference type="AlphaFoldDB" id="A0A8J5THD1"/>
<proteinExistence type="predicted"/>
<name>A0A8J5THD1_ZIZPA</name>
<accession>A0A8J5THD1</accession>
<reference evidence="1" key="2">
    <citation type="submission" date="2021-02" db="EMBL/GenBank/DDBJ databases">
        <authorList>
            <person name="Kimball J.A."/>
            <person name="Haas M.W."/>
            <person name="Macchietto M."/>
            <person name="Kono T."/>
            <person name="Duquette J."/>
            <person name="Shao M."/>
        </authorList>
    </citation>
    <scope>NUCLEOTIDE SEQUENCE</scope>
    <source>
        <tissue evidence="1">Fresh leaf tissue</tissue>
    </source>
</reference>
<dbReference type="Proteomes" id="UP000729402">
    <property type="component" value="Unassembled WGS sequence"/>
</dbReference>
<sequence length="159" mass="14793">MATAAWSASLAAAAGHPSLAAGPFLAAPTGSSSLAAAASLDVVAAAPPSLVAAAGHPSLAAGPFMAAPAEPSFLAAATPLDAAATGSPSLAAATGHPSMAAGAALPCRLLAARAPSSLAADFPTYRFDAAEAGSALGSVDTGVLALGTAAGFDSRSLLG</sequence>
<organism evidence="1 2">
    <name type="scientific">Zizania palustris</name>
    <name type="common">Northern wild rice</name>
    <dbReference type="NCBI Taxonomy" id="103762"/>
    <lineage>
        <taxon>Eukaryota</taxon>
        <taxon>Viridiplantae</taxon>
        <taxon>Streptophyta</taxon>
        <taxon>Embryophyta</taxon>
        <taxon>Tracheophyta</taxon>
        <taxon>Spermatophyta</taxon>
        <taxon>Magnoliopsida</taxon>
        <taxon>Liliopsida</taxon>
        <taxon>Poales</taxon>
        <taxon>Poaceae</taxon>
        <taxon>BOP clade</taxon>
        <taxon>Oryzoideae</taxon>
        <taxon>Oryzeae</taxon>
        <taxon>Zizaniinae</taxon>
        <taxon>Zizania</taxon>
    </lineage>
</organism>
<gene>
    <name evidence="1" type="ORF">GUJ93_ZPchr0015g6955</name>
</gene>
<evidence type="ECO:0000313" key="2">
    <source>
        <dbReference type="Proteomes" id="UP000729402"/>
    </source>
</evidence>
<evidence type="ECO:0000313" key="1">
    <source>
        <dbReference type="EMBL" id="KAG8083333.1"/>
    </source>
</evidence>
<dbReference type="EMBL" id="JAAALK010000085">
    <property type="protein sequence ID" value="KAG8083333.1"/>
    <property type="molecule type" value="Genomic_DNA"/>
</dbReference>
<protein>
    <submittedName>
        <fullName evidence="1">Uncharacterized protein</fullName>
    </submittedName>
</protein>
<comment type="caution">
    <text evidence="1">The sequence shown here is derived from an EMBL/GenBank/DDBJ whole genome shotgun (WGS) entry which is preliminary data.</text>
</comment>
<reference evidence="1" key="1">
    <citation type="journal article" date="2021" name="bioRxiv">
        <title>Whole Genome Assembly and Annotation of Northern Wild Rice, Zizania palustris L., Supports a Whole Genome Duplication in the Zizania Genus.</title>
        <authorList>
            <person name="Haas M."/>
            <person name="Kono T."/>
            <person name="Macchietto M."/>
            <person name="Millas R."/>
            <person name="McGilp L."/>
            <person name="Shao M."/>
            <person name="Duquette J."/>
            <person name="Hirsch C.N."/>
            <person name="Kimball J."/>
        </authorList>
    </citation>
    <scope>NUCLEOTIDE SEQUENCE</scope>
    <source>
        <tissue evidence="1">Fresh leaf tissue</tissue>
    </source>
</reference>